<name>A0A8J6ADI8_GALPY</name>
<dbReference type="OrthoDB" id="8963138at2759"/>
<feature type="region of interest" description="Disordered" evidence="1">
    <location>
        <begin position="1"/>
        <end position="180"/>
    </location>
</feature>
<evidence type="ECO:0000313" key="4">
    <source>
        <dbReference type="Proteomes" id="UP000700334"/>
    </source>
</evidence>
<dbReference type="EMBL" id="JAGFMF010011712">
    <property type="protein sequence ID" value="KAG8515170.1"/>
    <property type="molecule type" value="Genomic_DNA"/>
</dbReference>
<feature type="compositionally biased region" description="Polar residues" evidence="1">
    <location>
        <begin position="8"/>
        <end position="37"/>
    </location>
</feature>
<feature type="compositionally biased region" description="Low complexity" evidence="1">
    <location>
        <begin position="102"/>
        <end position="138"/>
    </location>
</feature>
<dbReference type="GO" id="GO:0005886">
    <property type="term" value="C:plasma membrane"/>
    <property type="evidence" value="ECO:0007669"/>
    <property type="project" value="TreeGrafter"/>
</dbReference>
<evidence type="ECO:0000256" key="2">
    <source>
        <dbReference type="SAM" id="Phobius"/>
    </source>
</evidence>
<accession>A0A8J6ADI8</accession>
<keyword evidence="2" id="KW-0472">Membrane</keyword>
<dbReference type="InterPro" id="IPR031431">
    <property type="entry name" value="PARM1"/>
</dbReference>
<feature type="compositionally biased region" description="Low complexity" evidence="1">
    <location>
        <begin position="164"/>
        <end position="180"/>
    </location>
</feature>
<organism evidence="3 4">
    <name type="scientific">Galemys pyrenaicus</name>
    <name type="common">Iberian desman</name>
    <name type="synonym">Pyrenean desman</name>
    <dbReference type="NCBI Taxonomy" id="202257"/>
    <lineage>
        <taxon>Eukaryota</taxon>
        <taxon>Metazoa</taxon>
        <taxon>Chordata</taxon>
        <taxon>Craniata</taxon>
        <taxon>Vertebrata</taxon>
        <taxon>Euteleostomi</taxon>
        <taxon>Mammalia</taxon>
        <taxon>Eutheria</taxon>
        <taxon>Laurasiatheria</taxon>
        <taxon>Eulipotyphla</taxon>
        <taxon>Talpidae</taxon>
        <taxon>Galemys</taxon>
    </lineage>
</organism>
<keyword evidence="4" id="KW-1185">Reference proteome</keyword>
<dbReference type="Proteomes" id="UP000700334">
    <property type="component" value="Unassembled WGS sequence"/>
</dbReference>
<feature type="transmembrane region" description="Helical" evidence="2">
    <location>
        <begin position="246"/>
        <end position="265"/>
    </location>
</feature>
<comment type="caution">
    <text evidence="3">The sequence shown here is derived from an EMBL/GenBank/DDBJ whole genome shotgun (WGS) entry which is preliminary data.</text>
</comment>
<dbReference type="GO" id="GO:0005770">
    <property type="term" value="C:late endosome"/>
    <property type="evidence" value="ECO:0007669"/>
    <property type="project" value="TreeGrafter"/>
</dbReference>
<dbReference type="GO" id="GO:0005769">
    <property type="term" value="C:early endosome"/>
    <property type="evidence" value="ECO:0007669"/>
    <property type="project" value="TreeGrafter"/>
</dbReference>
<reference evidence="3" key="1">
    <citation type="journal article" date="2021" name="Evol. Appl.">
        <title>The genome of the Pyrenean desman and the effects of bottlenecks and inbreeding on the genomic landscape of an endangered species.</title>
        <authorList>
            <person name="Escoda L."/>
            <person name="Castresana J."/>
        </authorList>
    </citation>
    <scope>NUCLEOTIDE SEQUENCE</scope>
    <source>
        <strain evidence="3">IBE-C5619</strain>
    </source>
</reference>
<proteinExistence type="predicted"/>
<sequence length="326" mass="33796">MTIPPTAIWTSSLQSRPASPTTGAPSTSVLPATSSVKTPPLPKNVSIEPREEDATTAVSKQAATNTDSLPTSSGEQLHTPVEQSPSTPELSVPATSSQSSVAAPALTSPQAPASSPSPLSTTPPEVSSASVSTNHSSAENSTQPTGAPTAPKSTAEEHSSGHTPSAPASAEPASADTTHPATVPTAVTCAVKGVEITTASPRVIMQEVEHALSSAYRRNRRKAETDMERVKGQTSRLSAMDLEVKSLLMSALLLLQVALTCPFVFSPVLSFTGSIAAITVAVIAVVLLVFGVAAYLKIRHSSYGRLLDDHDYGSWGNYNNPLYDDS</sequence>
<dbReference type="AlphaFoldDB" id="A0A8J6ADI8"/>
<feature type="transmembrane region" description="Helical" evidence="2">
    <location>
        <begin position="271"/>
        <end position="296"/>
    </location>
</feature>
<keyword evidence="2" id="KW-1133">Transmembrane helix</keyword>
<evidence type="ECO:0000256" key="1">
    <source>
        <dbReference type="SAM" id="MobiDB-lite"/>
    </source>
</evidence>
<dbReference type="Pfam" id="PF17061">
    <property type="entry name" value="PARM"/>
    <property type="match status" value="2"/>
</dbReference>
<dbReference type="PANTHER" id="PTHR35453:SF1">
    <property type="entry name" value="PROSTATE ANDROGEN-REGULATED MUCIN-LIKE PROTEIN 1"/>
    <property type="match status" value="1"/>
</dbReference>
<keyword evidence="2" id="KW-0812">Transmembrane</keyword>
<dbReference type="GO" id="GO:0005794">
    <property type="term" value="C:Golgi apparatus"/>
    <property type="evidence" value="ECO:0007669"/>
    <property type="project" value="TreeGrafter"/>
</dbReference>
<gene>
    <name evidence="3" type="ORF">J0S82_008524</name>
</gene>
<dbReference type="PANTHER" id="PTHR35453">
    <property type="entry name" value="PROSTATE ANDROGEN-REGULATED MUCIN-LIKE PROTEIN 1"/>
    <property type="match status" value="1"/>
</dbReference>
<evidence type="ECO:0000313" key="3">
    <source>
        <dbReference type="EMBL" id="KAG8515170.1"/>
    </source>
</evidence>
<feature type="compositionally biased region" description="Polar residues" evidence="1">
    <location>
        <begin position="56"/>
        <end position="101"/>
    </location>
</feature>
<protein>
    <submittedName>
        <fullName evidence="3">Prostate androgen-regulated mucin-like protein 1</fullName>
    </submittedName>
</protein>